<proteinExistence type="predicted"/>
<dbReference type="InterPro" id="IPR029045">
    <property type="entry name" value="ClpP/crotonase-like_dom_sf"/>
</dbReference>
<feature type="region of interest" description="Disordered" evidence="1">
    <location>
        <begin position="222"/>
        <end position="241"/>
    </location>
</feature>
<dbReference type="SUPFAM" id="SSF52096">
    <property type="entry name" value="ClpP/crotonase"/>
    <property type="match status" value="1"/>
</dbReference>
<sequence>MPSEKRLSLIKRIEELWGSHVICYLTSLRPNVPGMIADDAVRVFFDHLALLPSRPVEKLEVFLVSNGGISTVPWRLVSFLREYAKEFNVLVPYRAYSAATLLALGADEIVMHQFGELGPIDPTVSNEFNPTDPHTGARIGISVEDVTAYIGFVKSTVGITHEDELVKALEVLADKVHPLALGNVERFLSQSRMTARKIMRTHMDEGDKHKIDEIVENMASKQPRYTAPQPRRATVGAGRGGERHSGAWFHLPLHPAMGVRIIPAASHPNPSPLGPRVSYGLGGRG</sequence>
<dbReference type="AlphaFoldDB" id="A0A6J4V1A2"/>
<accession>A0A6J4V1A2</accession>
<reference evidence="2" key="1">
    <citation type="submission" date="2020-02" db="EMBL/GenBank/DDBJ databases">
        <authorList>
            <person name="Meier V. D."/>
        </authorList>
    </citation>
    <scope>NUCLEOTIDE SEQUENCE</scope>
    <source>
        <strain evidence="2">AVDCRST_MAG18</strain>
    </source>
</reference>
<feature type="region of interest" description="Disordered" evidence="1">
    <location>
        <begin position="265"/>
        <end position="285"/>
    </location>
</feature>
<dbReference type="Gene3D" id="3.90.226.10">
    <property type="entry name" value="2-enoyl-CoA Hydratase, Chain A, domain 1"/>
    <property type="match status" value="1"/>
</dbReference>
<organism evidence="2">
    <name type="scientific">uncultured Thermomicrobiales bacterium</name>
    <dbReference type="NCBI Taxonomy" id="1645740"/>
    <lineage>
        <taxon>Bacteria</taxon>
        <taxon>Pseudomonadati</taxon>
        <taxon>Thermomicrobiota</taxon>
        <taxon>Thermomicrobia</taxon>
        <taxon>Thermomicrobiales</taxon>
        <taxon>environmental samples</taxon>
    </lineage>
</organism>
<dbReference type="PANTHER" id="PTHR35984:SF1">
    <property type="entry name" value="PERIPLASMIC SERINE PROTEASE"/>
    <property type="match status" value="1"/>
</dbReference>
<dbReference type="EMBL" id="CADCWN010000088">
    <property type="protein sequence ID" value="CAA9562039.1"/>
    <property type="molecule type" value="Genomic_DNA"/>
</dbReference>
<dbReference type="Pfam" id="PF01972">
    <property type="entry name" value="SDH_protease"/>
    <property type="match status" value="1"/>
</dbReference>
<dbReference type="PANTHER" id="PTHR35984">
    <property type="entry name" value="PERIPLASMIC SERINE PROTEASE"/>
    <property type="match status" value="1"/>
</dbReference>
<evidence type="ECO:0000313" key="2">
    <source>
        <dbReference type="EMBL" id="CAA9562039.1"/>
    </source>
</evidence>
<evidence type="ECO:0000256" key="1">
    <source>
        <dbReference type="SAM" id="MobiDB-lite"/>
    </source>
</evidence>
<name>A0A6J4V1A2_9BACT</name>
<protein>
    <recommendedName>
        <fullName evidence="3">Periplasmic serine proteases (ClpP class)</fullName>
    </recommendedName>
</protein>
<dbReference type="InterPro" id="IPR002825">
    <property type="entry name" value="Pept_S49_ser-pept_pro"/>
</dbReference>
<gene>
    <name evidence="2" type="ORF">AVDCRST_MAG18-1167</name>
</gene>
<dbReference type="GO" id="GO:0016020">
    <property type="term" value="C:membrane"/>
    <property type="evidence" value="ECO:0007669"/>
    <property type="project" value="InterPro"/>
</dbReference>
<evidence type="ECO:0008006" key="3">
    <source>
        <dbReference type="Google" id="ProtNLM"/>
    </source>
</evidence>